<name>A0ABY3R259_9BRAD</name>
<evidence type="ECO:0000259" key="1">
    <source>
        <dbReference type="Pfam" id="PF23864"/>
    </source>
</evidence>
<accession>A0ABY3R259</accession>
<reference evidence="2" key="1">
    <citation type="submission" date="2021-11" db="EMBL/GenBank/DDBJ databases">
        <title>Australian commercial rhizobial inoculants.</title>
        <authorList>
            <person name="Kohlmeier M.G."/>
            <person name="O'Hara G.W."/>
            <person name="Colombi E."/>
            <person name="Ramsay J.P."/>
            <person name="Terpolilli J."/>
        </authorList>
    </citation>
    <scope>NUCLEOTIDE SEQUENCE</scope>
    <source>
        <strain evidence="2">CC829</strain>
        <plasmid evidence="2">pCC829_1</plasmid>
    </source>
</reference>
<protein>
    <recommendedName>
        <fullName evidence="1">DUF7222 domain-containing protein</fullName>
    </recommendedName>
</protein>
<feature type="domain" description="DUF7222" evidence="1">
    <location>
        <begin position="30"/>
        <end position="111"/>
    </location>
</feature>
<evidence type="ECO:0000313" key="2">
    <source>
        <dbReference type="EMBL" id="UFW91516.1"/>
    </source>
</evidence>
<proteinExistence type="predicted"/>
<gene>
    <name evidence="2" type="ORF">BjapCC829_46760</name>
</gene>
<sequence length="114" mass="13102">MSNRSRQRKSLRIRATSFQSWFNANLKAHARDIARHGADCGFPSISYTSDTVCIFDRFADEIWAMAVADAEEYGHTNVCEMIVGFKRSDMLADYDSFKNLMVWYACEKLAGERE</sequence>
<geneLocation type="plasmid" evidence="2 3">
    <name>pCC829_1</name>
</geneLocation>
<dbReference type="RefSeq" id="WP_231145560.1">
    <property type="nucleotide sequence ID" value="NZ_CP088101.1"/>
</dbReference>
<organism evidence="2 3">
    <name type="scientific">Bradyrhizobium barranii</name>
    <dbReference type="NCBI Taxonomy" id="2992140"/>
    <lineage>
        <taxon>Bacteria</taxon>
        <taxon>Pseudomonadati</taxon>
        <taxon>Pseudomonadota</taxon>
        <taxon>Alphaproteobacteria</taxon>
        <taxon>Hyphomicrobiales</taxon>
        <taxon>Nitrobacteraceae</taxon>
        <taxon>Bradyrhizobium</taxon>
    </lineage>
</organism>
<keyword evidence="2" id="KW-0614">Plasmid</keyword>
<dbReference type="EMBL" id="CP088101">
    <property type="protein sequence ID" value="UFW91516.1"/>
    <property type="molecule type" value="Genomic_DNA"/>
</dbReference>
<keyword evidence="3" id="KW-1185">Reference proteome</keyword>
<dbReference type="InterPro" id="IPR055646">
    <property type="entry name" value="DUF7222"/>
</dbReference>
<dbReference type="Proteomes" id="UP001430990">
    <property type="component" value="Plasmid pCC829_1"/>
</dbReference>
<evidence type="ECO:0000313" key="3">
    <source>
        <dbReference type="Proteomes" id="UP001430990"/>
    </source>
</evidence>
<dbReference type="Pfam" id="PF23864">
    <property type="entry name" value="DUF7222"/>
    <property type="match status" value="1"/>
</dbReference>